<feature type="non-terminal residue" evidence="2">
    <location>
        <position position="1"/>
    </location>
</feature>
<dbReference type="EMBL" id="BKCJ011736386">
    <property type="protein sequence ID" value="GFD49132.1"/>
    <property type="molecule type" value="Genomic_DNA"/>
</dbReference>
<feature type="compositionally biased region" description="Basic residues" evidence="1">
    <location>
        <begin position="12"/>
        <end position="21"/>
    </location>
</feature>
<sequence>RPGAVPAGGRQLGHRSGHQHRGQASQPRDALVGLRRGLSAVPRDVPQLAGGPLRGLAADAHVHSVRSIDGVAGDRGEGGDVAGDCPRRGHRRRLCAVRDEHCPGRNAPWVDPFPSLLQSAAVHRK</sequence>
<reference evidence="2" key="1">
    <citation type="journal article" date="2019" name="Sci. Rep.">
        <title>Draft genome of Tanacetum cinerariifolium, the natural source of mosquito coil.</title>
        <authorList>
            <person name="Yamashiro T."/>
            <person name="Shiraishi A."/>
            <person name="Satake H."/>
            <person name="Nakayama K."/>
        </authorList>
    </citation>
    <scope>NUCLEOTIDE SEQUENCE</scope>
</reference>
<accession>A0A699WN33</accession>
<gene>
    <name evidence="2" type="ORF">Tci_921101</name>
</gene>
<name>A0A699WN33_TANCI</name>
<evidence type="ECO:0000256" key="1">
    <source>
        <dbReference type="SAM" id="MobiDB-lite"/>
    </source>
</evidence>
<feature type="region of interest" description="Disordered" evidence="1">
    <location>
        <begin position="1"/>
        <end position="29"/>
    </location>
</feature>
<feature type="non-terminal residue" evidence="2">
    <location>
        <position position="125"/>
    </location>
</feature>
<evidence type="ECO:0000313" key="2">
    <source>
        <dbReference type="EMBL" id="GFD49132.1"/>
    </source>
</evidence>
<protein>
    <submittedName>
        <fullName evidence="2">Uncharacterized protein</fullName>
    </submittedName>
</protein>
<organism evidence="2">
    <name type="scientific">Tanacetum cinerariifolium</name>
    <name type="common">Dalmatian daisy</name>
    <name type="synonym">Chrysanthemum cinerariifolium</name>
    <dbReference type="NCBI Taxonomy" id="118510"/>
    <lineage>
        <taxon>Eukaryota</taxon>
        <taxon>Viridiplantae</taxon>
        <taxon>Streptophyta</taxon>
        <taxon>Embryophyta</taxon>
        <taxon>Tracheophyta</taxon>
        <taxon>Spermatophyta</taxon>
        <taxon>Magnoliopsida</taxon>
        <taxon>eudicotyledons</taxon>
        <taxon>Gunneridae</taxon>
        <taxon>Pentapetalae</taxon>
        <taxon>asterids</taxon>
        <taxon>campanulids</taxon>
        <taxon>Asterales</taxon>
        <taxon>Asteraceae</taxon>
        <taxon>Asteroideae</taxon>
        <taxon>Anthemideae</taxon>
        <taxon>Anthemidinae</taxon>
        <taxon>Tanacetum</taxon>
    </lineage>
</organism>
<dbReference type="AlphaFoldDB" id="A0A699WN33"/>
<comment type="caution">
    <text evidence="2">The sequence shown here is derived from an EMBL/GenBank/DDBJ whole genome shotgun (WGS) entry which is preliminary data.</text>
</comment>
<proteinExistence type="predicted"/>